<dbReference type="EMBL" id="FYEW01000001">
    <property type="protein sequence ID" value="SNC64828.1"/>
    <property type="molecule type" value="Genomic_DNA"/>
</dbReference>
<dbReference type="FunFam" id="3.40.50.2300:FF:000001">
    <property type="entry name" value="DNA-binding response regulator PhoB"/>
    <property type="match status" value="1"/>
</dbReference>
<reference evidence="11" key="1">
    <citation type="submission" date="2017-06" db="EMBL/GenBank/DDBJ databases">
        <authorList>
            <person name="Varghese N."/>
            <person name="Submissions S."/>
        </authorList>
    </citation>
    <scope>NUCLEOTIDE SEQUENCE [LARGE SCALE GENOMIC DNA]</scope>
    <source>
        <strain evidence="11">DSM 11116</strain>
    </source>
</reference>
<dbReference type="PANTHER" id="PTHR48111">
    <property type="entry name" value="REGULATOR OF RPOS"/>
    <property type="match status" value="1"/>
</dbReference>
<dbReference type="PROSITE" id="PS51755">
    <property type="entry name" value="OMPR_PHOB"/>
    <property type="match status" value="1"/>
</dbReference>
<dbReference type="InterPro" id="IPR036388">
    <property type="entry name" value="WH-like_DNA-bd_sf"/>
</dbReference>
<dbReference type="GO" id="GO:0000156">
    <property type="term" value="F:phosphorelay response regulator activity"/>
    <property type="evidence" value="ECO:0007669"/>
    <property type="project" value="TreeGrafter"/>
</dbReference>
<dbReference type="InterPro" id="IPR011006">
    <property type="entry name" value="CheY-like_superfamily"/>
</dbReference>
<keyword evidence="1 6" id="KW-0597">Phosphoprotein</keyword>
<evidence type="ECO:0000256" key="6">
    <source>
        <dbReference type="PROSITE-ProRule" id="PRU00169"/>
    </source>
</evidence>
<evidence type="ECO:0000256" key="7">
    <source>
        <dbReference type="PROSITE-ProRule" id="PRU01091"/>
    </source>
</evidence>
<evidence type="ECO:0000313" key="11">
    <source>
        <dbReference type="Proteomes" id="UP000198131"/>
    </source>
</evidence>
<dbReference type="GO" id="GO:0006355">
    <property type="term" value="P:regulation of DNA-templated transcription"/>
    <property type="evidence" value="ECO:0007669"/>
    <property type="project" value="InterPro"/>
</dbReference>
<keyword evidence="11" id="KW-1185">Reference proteome</keyword>
<dbReference type="Gene3D" id="3.40.50.2300">
    <property type="match status" value="1"/>
</dbReference>
<dbReference type="Pfam" id="PF00486">
    <property type="entry name" value="Trans_reg_C"/>
    <property type="match status" value="1"/>
</dbReference>
<dbReference type="SMART" id="SM00862">
    <property type="entry name" value="Trans_reg_C"/>
    <property type="match status" value="1"/>
</dbReference>
<dbReference type="Gene3D" id="1.10.10.10">
    <property type="entry name" value="Winged helix-like DNA-binding domain superfamily/Winged helix DNA-binding domain"/>
    <property type="match status" value="1"/>
</dbReference>
<evidence type="ECO:0000256" key="5">
    <source>
        <dbReference type="ARBA" id="ARBA00023163"/>
    </source>
</evidence>
<evidence type="ECO:0000259" key="9">
    <source>
        <dbReference type="PROSITE" id="PS51755"/>
    </source>
</evidence>
<protein>
    <submittedName>
        <fullName evidence="10">Two-component system, OmpR family, copper resistance phosphate regulon response regulator CusR</fullName>
    </submittedName>
</protein>
<dbReference type="GO" id="GO:0005829">
    <property type="term" value="C:cytosol"/>
    <property type="evidence" value="ECO:0007669"/>
    <property type="project" value="TreeGrafter"/>
</dbReference>
<name>A0A212TFI1_9BACT</name>
<accession>A0A212TFI1</accession>
<evidence type="ECO:0000259" key="8">
    <source>
        <dbReference type="PROSITE" id="PS50110"/>
    </source>
</evidence>
<dbReference type="InterPro" id="IPR001867">
    <property type="entry name" value="OmpR/PhoB-type_DNA-bd"/>
</dbReference>
<proteinExistence type="predicted"/>
<dbReference type="GO" id="GO:0000976">
    <property type="term" value="F:transcription cis-regulatory region binding"/>
    <property type="evidence" value="ECO:0007669"/>
    <property type="project" value="TreeGrafter"/>
</dbReference>
<dbReference type="CDD" id="cd19935">
    <property type="entry name" value="REC_OmpR_CusR-like"/>
    <property type="match status" value="1"/>
</dbReference>
<dbReference type="Gene3D" id="6.10.250.690">
    <property type="match status" value="1"/>
</dbReference>
<dbReference type="Pfam" id="PF00072">
    <property type="entry name" value="Response_reg"/>
    <property type="match status" value="1"/>
</dbReference>
<evidence type="ECO:0000256" key="3">
    <source>
        <dbReference type="ARBA" id="ARBA00023015"/>
    </source>
</evidence>
<dbReference type="PANTHER" id="PTHR48111:SF22">
    <property type="entry name" value="REGULATOR OF RPOS"/>
    <property type="match status" value="1"/>
</dbReference>
<feature type="modified residue" description="4-aspartylphosphate" evidence="6">
    <location>
        <position position="57"/>
    </location>
</feature>
<evidence type="ECO:0000256" key="4">
    <source>
        <dbReference type="ARBA" id="ARBA00023125"/>
    </source>
</evidence>
<dbReference type="AlphaFoldDB" id="A0A212TFI1"/>
<keyword evidence="2" id="KW-0902">Two-component regulatory system</keyword>
<dbReference type="SMART" id="SM00448">
    <property type="entry name" value="REC"/>
    <property type="match status" value="1"/>
</dbReference>
<dbReference type="Proteomes" id="UP000198131">
    <property type="component" value="Unassembled WGS sequence"/>
</dbReference>
<evidence type="ECO:0000313" key="10">
    <source>
        <dbReference type="EMBL" id="SNC64828.1"/>
    </source>
</evidence>
<sequence>MYLAASMKILLVEDEPKLASFVRKGFENEGYEIEVAYDGRMGHSLAQQQRYELIILDVNLPYINGFELCRQIRLQDPHVPILLLTALDSLDDKVTGFEAGTDDYLVKPFEFKELLLRARVLTRRHTEAARKHPLRIADLELNLDSKTVTRAGQRIDLTTKEYSLLEYLLLNRGKVISRVDIAEKVWELNFDTNTNVIDVYVSYLRKKLDKGYDTKLIHTVVGMGYVLREG</sequence>
<dbReference type="FunFam" id="1.10.10.10:FF:000005">
    <property type="entry name" value="Two-component system response regulator"/>
    <property type="match status" value="1"/>
</dbReference>
<organism evidence="10 11">
    <name type="scientific">Hymenobacter gelipurpurascens</name>
    <dbReference type="NCBI Taxonomy" id="89968"/>
    <lineage>
        <taxon>Bacteria</taxon>
        <taxon>Pseudomonadati</taxon>
        <taxon>Bacteroidota</taxon>
        <taxon>Cytophagia</taxon>
        <taxon>Cytophagales</taxon>
        <taxon>Hymenobacteraceae</taxon>
        <taxon>Hymenobacter</taxon>
    </lineage>
</organism>
<gene>
    <name evidence="10" type="ORF">SAMN06265337_1158</name>
</gene>
<feature type="DNA-binding region" description="OmpR/PhoB-type" evidence="7">
    <location>
        <begin position="131"/>
        <end position="229"/>
    </location>
</feature>
<feature type="domain" description="Response regulatory" evidence="8">
    <location>
        <begin position="8"/>
        <end position="122"/>
    </location>
</feature>
<evidence type="ECO:0000256" key="1">
    <source>
        <dbReference type="ARBA" id="ARBA00022553"/>
    </source>
</evidence>
<dbReference type="CDD" id="cd00383">
    <property type="entry name" value="trans_reg_C"/>
    <property type="match status" value="1"/>
</dbReference>
<dbReference type="InterPro" id="IPR039420">
    <property type="entry name" value="WalR-like"/>
</dbReference>
<dbReference type="PROSITE" id="PS50110">
    <property type="entry name" value="RESPONSE_REGULATORY"/>
    <property type="match status" value="1"/>
</dbReference>
<keyword evidence="3" id="KW-0805">Transcription regulation</keyword>
<dbReference type="SUPFAM" id="SSF52172">
    <property type="entry name" value="CheY-like"/>
    <property type="match status" value="1"/>
</dbReference>
<keyword evidence="5" id="KW-0804">Transcription</keyword>
<dbReference type="InterPro" id="IPR001789">
    <property type="entry name" value="Sig_transdc_resp-reg_receiver"/>
</dbReference>
<evidence type="ECO:0000256" key="2">
    <source>
        <dbReference type="ARBA" id="ARBA00023012"/>
    </source>
</evidence>
<keyword evidence="4 7" id="KW-0238">DNA-binding</keyword>
<dbReference type="GO" id="GO:0032993">
    <property type="term" value="C:protein-DNA complex"/>
    <property type="evidence" value="ECO:0007669"/>
    <property type="project" value="TreeGrafter"/>
</dbReference>
<feature type="domain" description="OmpR/PhoB-type" evidence="9">
    <location>
        <begin position="131"/>
        <end position="229"/>
    </location>
</feature>